<dbReference type="Proteomes" id="UP001239215">
    <property type="component" value="Unassembled WGS sequence"/>
</dbReference>
<gene>
    <name evidence="1" type="ORF">QE405_000170</name>
</gene>
<dbReference type="AlphaFoldDB" id="A0AAJ1TV65"/>
<protein>
    <submittedName>
        <fullName evidence="1">Ribosome-associated toxin RatA of RatAB toxin-antitoxin module</fullName>
    </submittedName>
</protein>
<name>A0AAJ1TV65_9ACTN</name>
<evidence type="ECO:0000313" key="2">
    <source>
        <dbReference type="Proteomes" id="UP001239215"/>
    </source>
</evidence>
<evidence type="ECO:0000313" key="1">
    <source>
        <dbReference type="EMBL" id="MDQ1102886.1"/>
    </source>
</evidence>
<reference evidence="1" key="1">
    <citation type="submission" date="2023-07" db="EMBL/GenBank/DDBJ databases">
        <title>Functional and genomic diversity of the sorghum phyllosphere microbiome.</title>
        <authorList>
            <person name="Shade A."/>
        </authorList>
    </citation>
    <scope>NUCLEOTIDE SEQUENCE</scope>
    <source>
        <strain evidence="1">SORGH_AS_1067</strain>
    </source>
</reference>
<comment type="caution">
    <text evidence="1">The sequence shown here is derived from an EMBL/GenBank/DDBJ whole genome shotgun (WGS) entry which is preliminary data.</text>
</comment>
<dbReference type="EMBL" id="JAUTAN010000001">
    <property type="protein sequence ID" value="MDQ1102886.1"/>
    <property type="molecule type" value="Genomic_DNA"/>
</dbReference>
<dbReference type="InterPro" id="IPR023393">
    <property type="entry name" value="START-like_dom_sf"/>
</dbReference>
<organism evidence="1 2">
    <name type="scientific">Nocardioides zeae</name>
    <dbReference type="NCBI Taxonomy" id="1457234"/>
    <lineage>
        <taxon>Bacteria</taxon>
        <taxon>Bacillati</taxon>
        <taxon>Actinomycetota</taxon>
        <taxon>Actinomycetes</taxon>
        <taxon>Propionibacteriales</taxon>
        <taxon>Nocardioidaceae</taxon>
        <taxon>Nocardioides</taxon>
    </lineage>
</organism>
<dbReference type="Gene3D" id="3.30.530.20">
    <property type="match status" value="1"/>
</dbReference>
<accession>A0AAJ1TV65</accession>
<proteinExistence type="predicted"/>
<dbReference type="SUPFAM" id="SSF55961">
    <property type="entry name" value="Bet v1-like"/>
    <property type="match status" value="1"/>
</dbReference>
<sequence>MTSSRTFSESIVVAASPEEVWDVVSDVTRTGE</sequence>